<evidence type="ECO:0000313" key="10">
    <source>
        <dbReference type="EMBL" id="OLF08810.1"/>
    </source>
</evidence>
<dbReference type="GO" id="GO:0000287">
    <property type="term" value="F:magnesium ion binding"/>
    <property type="evidence" value="ECO:0007669"/>
    <property type="project" value="UniProtKB-UniRule"/>
</dbReference>
<dbReference type="RefSeq" id="WP_075134966.1">
    <property type="nucleotide sequence ID" value="NZ_MSIF01000011.1"/>
</dbReference>
<keyword evidence="5 8" id="KW-0378">Hydrolase</keyword>
<feature type="domain" description="PIN" evidence="9">
    <location>
        <begin position="2"/>
        <end position="122"/>
    </location>
</feature>
<dbReference type="InterPro" id="IPR050556">
    <property type="entry name" value="Type_II_TA_system_RNase"/>
</dbReference>
<evidence type="ECO:0000256" key="2">
    <source>
        <dbReference type="ARBA" id="ARBA00022649"/>
    </source>
</evidence>
<gene>
    <name evidence="8" type="primary">vapC</name>
    <name evidence="10" type="ORF">BLA60_22670</name>
</gene>
<keyword evidence="3 8" id="KW-0540">Nuclease</keyword>
<keyword evidence="2 8" id="KW-1277">Toxin-antitoxin system</keyword>
<protein>
    <recommendedName>
        <fullName evidence="8">Ribonuclease VapC</fullName>
        <shortName evidence="8">RNase VapC</shortName>
        <ecNumber evidence="8">3.1.-.-</ecNumber>
    </recommendedName>
    <alternativeName>
        <fullName evidence="8">Toxin VapC</fullName>
    </alternativeName>
</protein>
<dbReference type="SUPFAM" id="SSF88723">
    <property type="entry name" value="PIN domain-like"/>
    <property type="match status" value="1"/>
</dbReference>
<dbReference type="OrthoDB" id="9804823at2"/>
<evidence type="ECO:0000259" key="9">
    <source>
        <dbReference type="Pfam" id="PF01850"/>
    </source>
</evidence>
<name>A0A7Z0WJM4_9PSEU</name>
<keyword evidence="6 8" id="KW-0460">Magnesium</keyword>
<evidence type="ECO:0000256" key="7">
    <source>
        <dbReference type="ARBA" id="ARBA00038093"/>
    </source>
</evidence>
<dbReference type="Gene3D" id="3.40.50.1010">
    <property type="entry name" value="5'-nuclease"/>
    <property type="match status" value="1"/>
</dbReference>
<dbReference type="EMBL" id="MSIF01000011">
    <property type="protein sequence ID" value="OLF08810.1"/>
    <property type="molecule type" value="Genomic_DNA"/>
</dbReference>
<dbReference type="AlphaFoldDB" id="A0A7Z0WJM4"/>
<evidence type="ECO:0000256" key="4">
    <source>
        <dbReference type="ARBA" id="ARBA00022723"/>
    </source>
</evidence>
<dbReference type="HAMAP" id="MF_00265">
    <property type="entry name" value="VapC_Nob1"/>
    <property type="match status" value="1"/>
</dbReference>
<evidence type="ECO:0000256" key="6">
    <source>
        <dbReference type="ARBA" id="ARBA00022842"/>
    </source>
</evidence>
<feature type="binding site" evidence="8">
    <location>
        <position position="104"/>
    </location>
    <ligand>
        <name>Mg(2+)</name>
        <dbReference type="ChEBI" id="CHEBI:18420"/>
    </ligand>
</feature>
<organism evidence="10 11">
    <name type="scientific">Actinophytocola xinjiangensis</name>
    <dbReference type="NCBI Taxonomy" id="485602"/>
    <lineage>
        <taxon>Bacteria</taxon>
        <taxon>Bacillati</taxon>
        <taxon>Actinomycetota</taxon>
        <taxon>Actinomycetes</taxon>
        <taxon>Pseudonocardiales</taxon>
        <taxon>Pseudonocardiaceae</taxon>
    </lineage>
</organism>
<comment type="caution">
    <text evidence="10">The sequence shown here is derived from an EMBL/GenBank/DDBJ whole genome shotgun (WGS) entry which is preliminary data.</text>
</comment>
<evidence type="ECO:0000313" key="11">
    <source>
        <dbReference type="Proteomes" id="UP000185696"/>
    </source>
</evidence>
<dbReference type="GO" id="GO:0090729">
    <property type="term" value="F:toxin activity"/>
    <property type="evidence" value="ECO:0007669"/>
    <property type="project" value="UniProtKB-KW"/>
</dbReference>
<dbReference type="InterPro" id="IPR022907">
    <property type="entry name" value="VapC_family"/>
</dbReference>
<dbReference type="GO" id="GO:0016787">
    <property type="term" value="F:hydrolase activity"/>
    <property type="evidence" value="ECO:0007669"/>
    <property type="project" value="UniProtKB-KW"/>
</dbReference>
<evidence type="ECO:0000256" key="3">
    <source>
        <dbReference type="ARBA" id="ARBA00022722"/>
    </source>
</evidence>
<accession>A0A7Z0WJM4</accession>
<dbReference type="Proteomes" id="UP000185696">
    <property type="component" value="Unassembled WGS sequence"/>
</dbReference>
<comment type="similarity">
    <text evidence="7 8">Belongs to the PINc/VapC protein family.</text>
</comment>
<evidence type="ECO:0000256" key="5">
    <source>
        <dbReference type="ARBA" id="ARBA00022801"/>
    </source>
</evidence>
<dbReference type="InterPro" id="IPR029060">
    <property type="entry name" value="PIN-like_dom_sf"/>
</dbReference>
<keyword evidence="4 8" id="KW-0479">Metal-binding</keyword>
<dbReference type="PANTHER" id="PTHR33653:SF1">
    <property type="entry name" value="RIBONUCLEASE VAPC2"/>
    <property type="match status" value="1"/>
</dbReference>
<sequence length="139" mass="15383">MIVLDTNVVSELMRRSPDPEVVAWIDRVPAEDVYLTAVTAAELRYGVERLPAGARRTTMTTRVDGLLTEDFRDQILPFGADEAAHYAWIVTARERAGRPIGLADAQIAAICRRHGASLATRNVKDFSGTRVVLYDPWSA</sequence>
<evidence type="ECO:0000256" key="1">
    <source>
        <dbReference type="ARBA" id="ARBA00001946"/>
    </source>
</evidence>
<comment type="function">
    <text evidence="8">Toxic component of a toxin-antitoxin (TA) system. An RNase.</text>
</comment>
<feature type="binding site" evidence="8">
    <location>
        <position position="5"/>
    </location>
    <ligand>
        <name>Mg(2+)</name>
        <dbReference type="ChEBI" id="CHEBI:18420"/>
    </ligand>
</feature>
<dbReference type="GO" id="GO:0004540">
    <property type="term" value="F:RNA nuclease activity"/>
    <property type="evidence" value="ECO:0007669"/>
    <property type="project" value="InterPro"/>
</dbReference>
<reference evidence="10 11" key="1">
    <citation type="submission" date="2016-12" db="EMBL/GenBank/DDBJ databases">
        <title>The draft genome sequence of Actinophytocola xinjiangensis.</title>
        <authorList>
            <person name="Wang W."/>
            <person name="Yuan L."/>
        </authorList>
    </citation>
    <scope>NUCLEOTIDE SEQUENCE [LARGE SCALE GENOMIC DNA]</scope>
    <source>
        <strain evidence="10 11">CGMCC 4.4663</strain>
    </source>
</reference>
<keyword evidence="11" id="KW-1185">Reference proteome</keyword>
<dbReference type="PANTHER" id="PTHR33653">
    <property type="entry name" value="RIBONUCLEASE VAPC2"/>
    <property type="match status" value="1"/>
</dbReference>
<proteinExistence type="inferred from homology"/>
<dbReference type="EC" id="3.1.-.-" evidence="8"/>
<evidence type="ECO:0000256" key="8">
    <source>
        <dbReference type="HAMAP-Rule" id="MF_00265"/>
    </source>
</evidence>
<dbReference type="CDD" id="cd18731">
    <property type="entry name" value="PIN_NgFitB-like"/>
    <property type="match status" value="1"/>
</dbReference>
<dbReference type="InterPro" id="IPR002716">
    <property type="entry name" value="PIN_dom"/>
</dbReference>
<dbReference type="Pfam" id="PF01850">
    <property type="entry name" value="PIN"/>
    <property type="match status" value="1"/>
</dbReference>
<keyword evidence="8" id="KW-0800">Toxin</keyword>
<comment type="cofactor">
    <cofactor evidence="1 8">
        <name>Mg(2+)</name>
        <dbReference type="ChEBI" id="CHEBI:18420"/>
    </cofactor>
</comment>